<dbReference type="Proteomes" id="UP000001940">
    <property type="component" value="Chromosome V"/>
</dbReference>
<proteinExistence type="predicted"/>
<dbReference type="HOGENOM" id="CLU_3385257_0_0_1"/>
<dbReference type="InParanoid" id="I2HAL1"/>
<gene>
    <name evidence="1" type="ORF">CELE_T19C4.24</name>
    <name evidence="1 3" type="ORF">T19C4.24</name>
</gene>
<keyword evidence="2" id="KW-1185">Reference proteome</keyword>
<dbReference type="AlphaFoldDB" id="I2HAL1"/>
<evidence type="ECO:0000313" key="2">
    <source>
        <dbReference type="Proteomes" id="UP000001940"/>
    </source>
</evidence>
<name>I2HAL1_CAEEL</name>
<accession>I2HAL1</accession>
<dbReference type="WormBase" id="T19C4.24">
    <property type="protein sequence ID" value="CE47479"/>
    <property type="gene ID" value="WBGene00219420"/>
</dbReference>
<sequence>MTSSASPSSSANQHLRQLFFLISSVTRLSHSDL</sequence>
<dbReference type="AGR" id="WB:WBGene00219420"/>
<dbReference type="PaxDb" id="6239-T19C4.24"/>
<organism evidence="1 2">
    <name type="scientific">Caenorhabditis elegans</name>
    <dbReference type="NCBI Taxonomy" id="6239"/>
    <lineage>
        <taxon>Eukaryota</taxon>
        <taxon>Metazoa</taxon>
        <taxon>Ecdysozoa</taxon>
        <taxon>Nematoda</taxon>
        <taxon>Chromadorea</taxon>
        <taxon>Rhabditida</taxon>
        <taxon>Rhabditina</taxon>
        <taxon>Rhabditomorpha</taxon>
        <taxon>Rhabditoidea</taxon>
        <taxon>Rhabditidae</taxon>
        <taxon>Peloderinae</taxon>
        <taxon>Caenorhabditis</taxon>
    </lineage>
</organism>
<evidence type="ECO:0000313" key="1">
    <source>
        <dbReference type="EMBL" id="CCH63940.1"/>
    </source>
</evidence>
<reference evidence="1 2" key="1">
    <citation type="journal article" date="1998" name="Science">
        <title>Genome sequence of the nematode C. elegans: a platform for investigating biology.</title>
        <authorList>
            <consortium name="The C. elegans sequencing consortium"/>
            <person name="Sulson J.E."/>
            <person name="Waterston R."/>
        </authorList>
    </citation>
    <scope>NUCLEOTIDE SEQUENCE [LARGE SCALE GENOMIC DNA]</scope>
    <source>
        <strain evidence="1 2">Bristol N2</strain>
    </source>
</reference>
<evidence type="ECO:0000313" key="3">
    <source>
        <dbReference type="WormBase" id="T19C4.24"/>
    </source>
</evidence>
<dbReference type="Bgee" id="WBGene00219420">
    <property type="expression patterns" value="Expressed in pharyngeal muscle cell (C elegans) and 1 other cell type or tissue"/>
</dbReference>
<protein>
    <submittedName>
        <fullName evidence="1">Uncharacterized protein</fullName>
    </submittedName>
</protein>
<dbReference type="EMBL" id="BX284605">
    <property type="protein sequence ID" value="CCH63940.1"/>
    <property type="molecule type" value="Genomic_DNA"/>
</dbReference>